<name>A0A660LF27_9ACTN</name>
<dbReference type="Gene3D" id="2.60.40.10">
    <property type="entry name" value="Immunoglobulins"/>
    <property type="match status" value="1"/>
</dbReference>
<dbReference type="GO" id="GO:0005975">
    <property type="term" value="P:carbohydrate metabolic process"/>
    <property type="evidence" value="ECO:0007669"/>
    <property type="project" value="UniProtKB-ARBA"/>
</dbReference>
<dbReference type="RefSeq" id="WP_121252113.1">
    <property type="nucleotide sequence ID" value="NZ_RBIL01000001.1"/>
</dbReference>
<reference evidence="2 3" key="1">
    <citation type="submission" date="2018-10" db="EMBL/GenBank/DDBJ databases">
        <title>Genomic Encyclopedia of Archaeal and Bacterial Type Strains, Phase II (KMG-II): from individual species to whole genera.</title>
        <authorList>
            <person name="Goeker M."/>
        </authorList>
    </citation>
    <scope>NUCLEOTIDE SEQUENCE [LARGE SCALE GENOMIC DNA]</scope>
    <source>
        <strain evidence="2 3">DSM 14954</strain>
    </source>
</reference>
<organism evidence="2 3">
    <name type="scientific">Solirubrobacter pauli</name>
    <dbReference type="NCBI Taxonomy" id="166793"/>
    <lineage>
        <taxon>Bacteria</taxon>
        <taxon>Bacillati</taxon>
        <taxon>Actinomycetota</taxon>
        <taxon>Thermoleophilia</taxon>
        <taxon>Solirubrobacterales</taxon>
        <taxon>Solirubrobacteraceae</taxon>
        <taxon>Solirubrobacter</taxon>
    </lineage>
</organism>
<dbReference type="GO" id="GO:0047464">
    <property type="term" value="F:heparosan-N-sulfate-glucuronate 5-epimerase activity"/>
    <property type="evidence" value="ECO:0007669"/>
    <property type="project" value="InterPro"/>
</dbReference>
<keyword evidence="3" id="KW-1185">Reference proteome</keyword>
<comment type="caution">
    <text evidence="2">The sequence shown here is derived from an EMBL/GenBank/DDBJ whole genome shotgun (WGS) entry which is preliminary data.</text>
</comment>
<evidence type="ECO:0000313" key="2">
    <source>
        <dbReference type="EMBL" id="RKQ93727.1"/>
    </source>
</evidence>
<sequence length="432" mass="46724">MAAPAAHAQKRVTVTAELKRLQAEGADPAAIAGYRATYTDARARVKKLTGARKVALGGVITDLEGMAARKQLTVSRLPSLFLTLQRNVEWWTTQRLLNSGERVSFSGSELVFQHYPGHGLQIQWLGTFGKLNGYWSGGKRYDARAGALLDEIKGLSAERAGGLAWEYLFPFDGQSPPWVSSLAQGTGLQAMARSATRLNRQEDVFPVAAAGLGIFKTPPPSGVRIASGTGAHYLQYSGLPKFKIANGFIQSLVGLYDFANLTGDTTARSLFEDGDRAGREEIGTFDTGAWSLYSRGAPSTHESDLGYHKLLRDFLKQLCSRTAAVEYCSAEQHFTGYLTQPPTLQALTSKLTARKTGNVRFKLDKISRVTLRITRAGKPVATLAPGVLYRGTKSIAWTAPKQSGDYDVTITATDLANNTATTTGVITVSRRG</sequence>
<evidence type="ECO:0000313" key="3">
    <source>
        <dbReference type="Proteomes" id="UP000278962"/>
    </source>
</evidence>
<dbReference type="OrthoDB" id="5241309at2"/>
<dbReference type="InterPro" id="IPR010598">
    <property type="entry name" value="C5-epim_C"/>
</dbReference>
<dbReference type="InterPro" id="IPR013783">
    <property type="entry name" value="Ig-like_fold"/>
</dbReference>
<dbReference type="InterPro" id="IPR039721">
    <property type="entry name" value="C5-epimerase"/>
</dbReference>
<dbReference type="Pfam" id="PF06662">
    <property type="entry name" value="C5-epim_C"/>
    <property type="match status" value="1"/>
</dbReference>
<dbReference type="AlphaFoldDB" id="A0A660LF27"/>
<feature type="domain" description="D-glucuronyl C5-epimerase C-terminal" evidence="1">
    <location>
        <begin position="165"/>
        <end position="331"/>
    </location>
</feature>
<dbReference type="PANTHER" id="PTHR13174:SF3">
    <property type="entry name" value="D-GLUCURONYL C5-EPIMERASE"/>
    <property type="match status" value="1"/>
</dbReference>
<dbReference type="GO" id="GO:0015012">
    <property type="term" value="P:heparan sulfate proteoglycan biosynthetic process"/>
    <property type="evidence" value="ECO:0007669"/>
    <property type="project" value="InterPro"/>
</dbReference>
<dbReference type="EMBL" id="RBIL01000001">
    <property type="protein sequence ID" value="RKQ93727.1"/>
    <property type="molecule type" value="Genomic_DNA"/>
</dbReference>
<proteinExistence type="predicted"/>
<protein>
    <submittedName>
        <fullName evidence="2">D-glucuronyl C5-epimerase-like protein</fullName>
    </submittedName>
</protein>
<evidence type="ECO:0000259" key="1">
    <source>
        <dbReference type="Pfam" id="PF06662"/>
    </source>
</evidence>
<dbReference type="Proteomes" id="UP000278962">
    <property type="component" value="Unassembled WGS sequence"/>
</dbReference>
<accession>A0A660LF27</accession>
<gene>
    <name evidence="2" type="ORF">C8N24_3598</name>
</gene>
<dbReference type="PANTHER" id="PTHR13174">
    <property type="entry name" value="D-GLUCURONYL C5-EPIMERASE"/>
    <property type="match status" value="1"/>
</dbReference>